<feature type="transmembrane region" description="Helical" evidence="6">
    <location>
        <begin position="297"/>
        <end position="316"/>
    </location>
</feature>
<keyword evidence="3 6" id="KW-0812">Transmembrane</keyword>
<dbReference type="AlphaFoldDB" id="A0A7W9EX46"/>
<feature type="transmembrane region" description="Helical" evidence="6">
    <location>
        <begin position="421"/>
        <end position="440"/>
    </location>
</feature>
<feature type="transmembrane region" description="Helical" evidence="6">
    <location>
        <begin position="272"/>
        <end position="291"/>
    </location>
</feature>
<dbReference type="Pfam" id="PF12710">
    <property type="entry name" value="HAD"/>
    <property type="match status" value="1"/>
</dbReference>
<keyword evidence="7" id="KW-0808">Transferase</keyword>
<dbReference type="Gene3D" id="1.10.357.140">
    <property type="entry name" value="UbiA prenyltransferase"/>
    <property type="match status" value="1"/>
</dbReference>
<dbReference type="NCBIfam" id="NF006088">
    <property type="entry name" value="PRK08238.1"/>
    <property type="match status" value="1"/>
</dbReference>
<feature type="transmembrane region" description="Helical" evidence="6">
    <location>
        <begin position="394"/>
        <end position="415"/>
    </location>
</feature>
<gene>
    <name evidence="7" type="ORF">FHS72_000861</name>
</gene>
<dbReference type="PANTHER" id="PTHR11048">
    <property type="entry name" value="PRENYLTRANSFERASES"/>
    <property type="match status" value="1"/>
</dbReference>
<dbReference type="InterPro" id="IPR036412">
    <property type="entry name" value="HAD-like_sf"/>
</dbReference>
<comment type="subcellular location">
    <subcellularLocation>
        <location evidence="1">Membrane</location>
        <topology evidence="1">Multi-pass membrane protein</topology>
    </subcellularLocation>
</comment>
<dbReference type="RefSeq" id="WP_183526071.1">
    <property type="nucleotide sequence ID" value="NZ_JACIJM010000002.1"/>
</dbReference>
<dbReference type="InterPro" id="IPR039653">
    <property type="entry name" value="Prenyltransferase"/>
</dbReference>
<dbReference type="GO" id="GO:0016765">
    <property type="term" value="F:transferase activity, transferring alkyl or aryl (other than methyl) groups"/>
    <property type="evidence" value="ECO:0007669"/>
    <property type="project" value="InterPro"/>
</dbReference>
<reference evidence="7 8" key="1">
    <citation type="submission" date="2020-08" db="EMBL/GenBank/DDBJ databases">
        <title>Genomic Encyclopedia of Type Strains, Phase IV (KMG-IV): sequencing the most valuable type-strain genomes for metagenomic binning, comparative biology and taxonomic classification.</title>
        <authorList>
            <person name="Goeker M."/>
        </authorList>
    </citation>
    <scope>NUCLEOTIDE SEQUENCE [LARGE SCALE GENOMIC DNA]</scope>
    <source>
        <strain evidence="7 8">DSM 101064</strain>
    </source>
</reference>
<dbReference type="Proteomes" id="UP000535415">
    <property type="component" value="Unassembled WGS sequence"/>
</dbReference>
<evidence type="ECO:0000256" key="6">
    <source>
        <dbReference type="SAM" id="Phobius"/>
    </source>
</evidence>
<dbReference type="GO" id="GO:0005886">
    <property type="term" value="C:plasma membrane"/>
    <property type="evidence" value="ECO:0007669"/>
    <property type="project" value="TreeGrafter"/>
</dbReference>
<dbReference type="GO" id="GO:0009247">
    <property type="term" value="P:glycolipid biosynthetic process"/>
    <property type="evidence" value="ECO:0007669"/>
    <property type="project" value="TreeGrafter"/>
</dbReference>
<name>A0A7W9EX46_9RHOB</name>
<keyword evidence="5 6" id="KW-0472">Membrane</keyword>
<protein>
    <submittedName>
        <fullName evidence="7">4-hydroxybenzoate polyprenyltransferase/phosphoserine phosphatase</fullName>
    </submittedName>
</protein>
<dbReference type="InterPro" id="IPR044878">
    <property type="entry name" value="UbiA_sf"/>
</dbReference>
<evidence type="ECO:0000256" key="1">
    <source>
        <dbReference type="ARBA" id="ARBA00004141"/>
    </source>
</evidence>
<accession>A0A7W9EX46</accession>
<feature type="transmembrane region" description="Helical" evidence="6">
    <location>
        <begin position="231"/>
        <end position="251"/>
    </location>
</feature>
<dbReference type="InterPro" id="IPR000537">
    <property type="entry name" value="UbiA_prenyltransferase"/>
</dbReference>
<evidence type="ECO:0000256" key="4">
    <source>
        <dbReference type="ARBA" id="ARBA00022989"/>
    </source>
</evidence>
<evidence type="ECO:0000256" key="2">
    <source>
        <dbReference type="ARBA" id="ARBA00022475"/>
    </source>
</evidence>
<evidence type="ECO:0000313" key="8">
    <source>
        <dbReference type="Proteomes" id="UP000535415"/>
    </source>
</evidence>
<keyword evidence="2" id="KW-1003">Cell membrane</keyword>
<evidence type="ECO:0000313" key="7">
    <source>
        <dbReference type="EMBL" id="MBB5721254.1"/>
    </source>
</evidence>
<evidence type="ECO:0000256" key="5">
    <source>
        <dbReference type="ARBA" id="ARBA00023136"/>
    </source>
</evidence>
<dbReference type="CDD" id="cd07519">
    <property type="entry name" value="HAD_PTase"/>
    <property type="match status" value="1"/>
</dbReference>
<proteinExistence type="predicted"/>
<sequence>MDDAQFFLGATNKSVLIVDLDGTLIHTDMLYETFWSAISARWLNIIPAMRASMNGKAALKRSLEEMGPIDIPHLPYNSDVLDYIADWRAKGGQVALVSASDQRLVQQVADHLGLFDAVCGSDGTRNLKGPEKAKYLQDTYGESNFAYMGDAIADLEVWKYTTKAITVGVSKPLAKRVEALGIPVERLSDRKRPVKPILKAMRPHQWLKNVLIFLPMMAAHQFSAITVAQSILAFVVFSLIASSVYLLNDLLDLDADRAHPRKRFRPFASGELPLVWGTLLTPLLLMTGFGLSLFMGWAFFGVMALYYAVTTAYSFLLKRELIVDICALAGLYTLRIIAGGVATGIPLSVWLLAFSMFFFFSLASMKRQAELKSGQNMGQEKAHGRSYKTSDLPLIANMAVSSGYVSVLVMALYLYSDTVRALYSFPAPLWGICLVLLFWISRMTMISHRGWMHDDPVVFAARDYISIVCAIIIFVCAIVGTMF</sequence>
<dbReference type="Gene3D" id="3.40.50.1000">
    <property type="entry name" value="HAD superfamily/HAD-like"/>
    <property type="match status" value="1"/>
</dbReference>
<organism evidence="7 8">
    <name type="scientific">Yoonia ponticola</name>
    <dbReference type="NCBI Taxonomy" id="1524255"/>
    <lineage>
        <taxon>Bacteria</taxon>
        <taxon>Pseudomonadati</taxon>
        <taxon>Pseudomonadota</taxon>
        <taxon>Alphaproteobacteria</taxon>
        <taxon>Rhodobacterales</taxon>
        <taxon>Paracoccaceae</taxon>
        <taxon>Yoonia</taxon>
    </lineage>
</organism>
<feature type="transmembrane region" description="Helical" evidence="6">
    <location>
        <begin position="461"/>
        <end position="482"/>
    </location>
</feature>
<feature type="transmembrane region" description="Helical" evidence="6">
    <location>
        <begin position="347"/>
        <end position="365"/>
    </location>
</feature>
<keyword evidence="4 6" id="KW-1133">Transmembrane helix</keyword>
<evidence type="ECO:0000256" key="3">
    <source>
        <dbReference type="ARBA" id="ARBA00022692"/>
    </source>
</evidence>
<dbReference type="PANTHER" id="PTHR11048:SF5">
    <property type="entry name" value="DECAPRENYL-PHOSPHATE PHOSPHORIBOSYLTRANSFERASE"/>
    <property type="match status" value="1"/>
</dbReference>
<keyword evidence="8" id="KW-1185">Reference proteome</keyword>
<comment type="caution">
    <text evidence="7">The sequence shown here is derived from an EMBL/GenBank/DDBJ whole genome shotgun (WGS) entry which is preliminary data.</text>
</comment>
<dbReference type="InterPro" id="IPR023214">
    <property type="entry name" value="HAD_sf"/>
</dbReference>
<dbReference type="SUPFAM" id="SSF56784">
    <property type="entry name" value="HAD-like"/>
    <property type="match status" value="1"/>
</dbReference>
<dbReference type="Pfam" id="PF01040">
    <property type="entry name" value="UbiA"/>
    <property type="match status" value="1"/>
</dbReference>
<dbReference type="EMBL" id="JACIJM010000002">
    <property type="protein sequence ID" value="MBB5721254.1"/>
    <property type="molecule type" value="Genomic_DNA"/>
</dbReference>
<dbReference type="CDD" id="cd13963">
    <property type="entry name" value="PT_UbiA_2"/>
    <property type="match status" value="1"/>
</dbReference>